<evidence type="ECO:0000313" key="1">
    <source>
        <dbReference type="EMBL" id="PJE77967.1"/>
    </source>
</evidence>
<reference evidence="1" key="1">
    <citation type="journal article" date="2017" name="Appl. Environ. Microbiol.">
        <title>Molecular characterization of an Endozoicomonas-like organism causing infection in king scallop Pecten maximus L.</title>
        <authorList>
            <person name="Cano I."/>
            <person name="van Aerle R."/>
            <person name="Ross S."/>
            <person name="Verner-Jeffreys D.W."/>
            <person name="Paley R.K."/>
            <person name="Rimmer G."/>
            <person name="Ryder D."/>
            <person name="Hooper P."/>
            <person name="Stone D."/>
            <person name="Feist S.W."/>
        </authorList>
    </citation>
    <scope>NUCLEOTIDE SEQUENCE</scope>
</reference>
<proteinExistence type="predicted"/>
<accession>A0A2H9T446</accession>
<dbReference type="EMBL" id="NSIT01000310">
    <property type="protein sequence ID" value="PJE77967.1"/>
    <property type="molecule type" value="Genomic_DNA"/>
</dbReference>
<evidence type="ECO:0008006" key="2">
    <source>
        <dbReference type="Google" id="ProtNLM"/>
    </source>
</evidence>
<name>A0A2H9T446_9ZZZZ</name>
<comment type="caution">
    <text evidence="1">The sequence shown here is derived from an EMBL/GenBank/DDBJ whole genome shotgun (WGS) entry which is preliminary data.</text>
</comment>
<protein>
    <recommendedName>
        <fullName evidence="2">Reverse transcriptase zinc-binding domain-containing protein</fullName>
    </recommendedName>
</protein>
<sequence>MVQIDAFIKSMKPSWIKRLLTNDNSWTYLFEEVIGESKFTIISYGADYWRKKSKSIKNLFWKEVLENKPCFLYLPCNEESVLYRPLWHNPEIKIDNKTLHFKQWSRKGICYVYDLCNDQGKLIENYEEFCEKFSFSPILTQFYGIRNAILSKWPFLRNYNSTIILPHCQKYIYHILTNKQRGLSIYNLFIKDLTTNDKYKVKWSLELDIHQNQYWWEKINFIIFKLTSDSSLQWFQYRITHIIISTNKYLRMISVINSPVCSFCKANIESIIHLFWECTLVTKFWQEFTTWVENKTGKTLSLINSDVILGKTDNEINNINLIIVLAKLHIYKQKYKNHLPALFIFKMELEKHYKIEQYIHTKNMTVQKFEKRWVDLKALVT</sequence>
<dbReference type="AlphaFoldDB" id="A0A2H9T446"/>
<gene>
    <name evidence="1" type="ORF">CI610_03106</name>
</gene>
<organism evidence="1">
    <name type="scientific">invertebrate metagenome</name>
    <dbReference type="NCBI Taxonomy" id="1711999"/>
    <lineage>
        <taxon>unclassified sequences</taxon>
        <taxon>metagenomes</taxon>
        <taxon>organismal metagenomes</taxon>
    </lineage>
</organism>